<evidence type="ECO:0000313" key="2">
    <source>
        <dbReference type="EMBL" id="GFT44290.1"/>
    </source>
</evidence>
<dbReference type="AlphaFoldDB" id="A0A8X6P349"/>
<evidence type="ECO:0000313" key="3">
    <source>
        <dbReference type="Proteomes" id="UP000887013"/>
    </source>
</evidence>
<sequence length="105" mass="11744">MIPIGVLFFTQSNKMGAINRICSNYSPSDWRGKSPTAKLIPCAKMVSNHLSEACSIRGEVSFGSFFSVLFMIFRVLRGRERLSSPQSELWKGSDSSLPRPSPRCR</sequence>
<reference evidence="2" key="1">
    <citation type="submission" date="2020-08" db="EMBL/GenBank/DDBJ databases">
        <title>Multicomponent nature underlies the extraordinary mechanical properties of spider dragline silk.</title>
        <authorList>
            <person name="Kono N."/>
            <person name="Nakamura H."/>
            <person name="Mori M."/>
            <person name="Yoshida Y."/>
            <person name="Ohtoshi R."/>
            <person name="Malay A.D."/>
            <person name="Moran D.A.P."/>
            <person name="Tomita M."/>
            <person name="Numata K."/>
            <person name="Arakawa K."/>
        </authorList>
    </citation>
    <scope>NUCLEOTIDE SEQUENCE</scope>
</reference>
<dbReference type="EMBL" id="BMAW01110668">
    <property type="protein sequence ID" value="GFT44290.1"/>
    <property type="molecule type" value="Genomic_DNA"/>
</dbReference>
<feature type="region of interest" description="Disordered" evidence="1">
    <location>
        <begin position="81"/>
        <end position="105"/>
    </location>
</feature>
<gene>
    <name evidence="2" type="ORF">NPIL_45491</name>
</gene>
<keyword evidence="3" id="KW-1185">Reference proteome</keyword>
<name>A0A8X6P349_NEPPI</name>
<dbReference type="Proteomes" id="UP000887013">
    <property type="component" value="Unassembled WGS sequence"/>
</dbReference>
<organism evidence="2 3">
    <name type="scientific">Nephila pilipes</name>
    <name type="common">Giant wood spider</name>
    <name type="synonym">Nephila maculata</name>
    <dbReference type="NCBI Taxonomy" id="299642"/>
    <lineage>
        <taxon>Eukaryota</taxon>
        <taxon>Metazoa</taxon>
        <taxon>Ecdysozoa</taxon>
        <taxon>Arthropoda</taxon>
        <taxon>Chelicerata</taxon>
        <taxon>Arachnida</taxon>
        <taxon>Araneae</taxon>
        <taxon>Araneomorphae</taxon>
        <taxon>Entelegynae</taxon>
        <taxon>Araneoidea</taxon>
        <taxon>Nephilidae</taxon>
        <taxon>Nephila</taxon>
    </lineage>
</organism>
<proteinExistence type="predicted"/>
<accession>A0A8X6P349</accession>
<evidence type="ECO:0000256" key="1">
    <source>
        <dbReference type="SAM" id="MobiDB-lite"/>
    </source>
</evidence>
<protein>
    <submittedName>
        <fullName evidence="2">Uncharacterized protein</fullName>
    </submittedName>
</protein>
<comment type="caution">
    <text evidence="2">The sequence shown here is derived from an EMBL/GenBank/DDBJ whole genome shotgun (WGS) entry which is preliminary data.</text>
</comment>
<feature type="compositionally biased region" description="Polar residues" evidence="1">
    <location>
        <begin position="83"/>
        <end position="98"/>
    </location>
</feature>